<evidence type="ECO:0000256" key="4">
    <source>
        <dbReference type="ARBA" id="ARBA00008663"/>
    </source>
</evidence>
<dbReference type="GO" id="GO:0005524">
    <property type="term" value="F:ATP binding"/>
    <property type="evidence" value="ECO:0007669"/>
    <property type="project" value="UniProtKB-KW"/>
</dbReference>
<proteinExistence type="inferred from homology"/>
<dbReference type="GO" id="GO:0000287">
    <property type="term" value="F:magnesium ion binding"/>
    <property type="evidence" value="ECO:0007669"/>
    <property type="project" value="InterPro"/>
</dbReference>
<evidence type="ECO:0000313" key="20">
    <source>
        <dbReference type="Proteomes" id="UP001472866"/>
    </source>
</evidence>
<dbReference type="InterPro" id="IPR036918">
    <property type="entry name" value="Pyrv_Knase_C_sf"/>
</dbReference>
<dbReference type="PRINTS" id="PR01050">
    <property type="entry name" value="PYRUVTKNASE"/>
</dbReference>
<evidence type="ECO:0000256" key="9">
    <source>
        <dbReference type="ARBA" id="ARBA00022777"/>
    </source>
</evidence>
<comment type="pathway">
    <text evidence="3 15">Carbohydrate degradation; glycolysis; pyruvate from D-glyceraldehyde 3-phosphate: step 5/5.</text>
</comment>
<evidence type="ECO:0000256" key="16">
    <source>
        <dbReference type="SAM" id="MobiDB-lite"/>
    </source>
</evidence>
<reference evidence="19 20" key="1">
    <citation type="submission" date="2024-03" db="EMBL/GenBank/DDBJ databases">
        <title>Complete genome sequence of the green alga Chloropicon roscoffensis RCC1871.</title>
        <authorList>
            <person name="Lemieux C."/>
            <person name="Pombert J.-F."/>
            <person name="Otis C."/>
            <person name="Turmel M."/>
        </authorList>
    </citation>
    <scope>NUCLEOTIDE SEQUENCE [LARGE SCALE GENOMIC DNA]</scope>
    <source>
        <strain evidence="19 20">RCC1871</strain>
    </source>
</reference>
<dbReference type="InterPro" id="IPR015793">
    <property type="entry name" value="Pyrv_Knase_brl"/>
</dbReference>
<dbReference type="GO" id="GO:0009570">
    <property type="term" value="C:chloroplast stroma"/>
    <property type="evidence" value="ECO:0007669"/>
    <property type="project" value="UniProtKB-ARBA"/>
</dbReference>
<evidence type="ECO:0000259" key="17">
    <source>
        <dbReference type="Pfam" id="PF00224"/>
    </source>
</evidence>
<feature type="domain" description="Pyruvate kinase barrel" evidence="17">
    <location>
        <begin position="96"/>
        <end position="417"/>
    </location>
</feature>
<dbReference type="AlphaFoldDB" id="A0AAX4P5C5"/>
<dbReference type="InterPro" id="IPR015813">
    <property type="entry name" value="Pyrv/PenolPyrv_kinase-like_dom"/>
</dbReference>
<dbReference type="EMBL" id="CP151503">
    <property type="protein sequence ID" value="WZN60964.1"/>
    <property type="molecule type" value="Genomic_DNA"/>
</dbReference>
<evidence type="ECO:0000256" key="12">
    <source>
        <dbReference type="ARBA" id="ARBA00023152"/>
    </source>
</evidence>
<evidence type="ECO:0000256" key="3">
    <source>
        <dbReference type="ARBA" id="ARBA00004997"/>
    </source>
</evidence>
<keyword evidence="11 15" id="KW-0460">Magnesium</keyword>
<evidence type="ECO:0000259" key="18">
    <source>
        <dbReference type="Pfam" id="PF02887"/>
    </source>
</evidence>
<evidence type="ECO:0000256" key="15">
    <source>
        <dbReference type="RuleBase" id="RU000504"/>
    </source>
</evidence>
<dbReference type="Pfam" id="PF00224">
    <property type="entry name" value="PK"/>
    <property type="match status" value="1"/>
</dbReference>
<evidence type="ECO:0000256" key="2">
    <source>
        <dbReference type="ARBA" id="ARBA00001958"/>
    </source>
</evidence>
<feature type="region of interest" description="Disordered" evidence="16">
    <location>
        <begin position="42"/>
        <end position="94"/>
    </location>
</feature>
<dbReference type="InterPro" id="IPR018209">
    <property type="entry name" value="Pyrv_Knase_AS"/>
</dbReference>
<dbReference type="Pfam" id="PF02887">
    <property type="entry name" value="PK_C"/>
    <property type="match status" value="1"/>
</dbReference>
<keyword evidence="20" id="KW-1185">Reference proteome</keyword>
<dbReference type="SUPFAM" id="SSF52935">
    <property type="entry name" value="PK C-terminal domain-like"/>
    <property type="match status" value="1"/>
</dbReference>
<sequence>MAVSSGTRHGVGAQVCGMVGRLSRSHPSAAAGGRPKKVLRHVSKAPRSQGALNSSSRGVSFRTRAIAEPARDSVAGSGNAEDHQKDAQGRPGHVVRKTKIVATIGPATSSWETFSQLADTGVNVARLNMSHGDHNSHGEVVDLVRRYNKENNAGIAVMLDTKGPEVRSGDLVEPMELAEGDPFTFTLTQKGLKARKNTCTVNYDDFVNDVHVGDLLLVDGGMMSFEVVAIKPKDVECKVVDGGVLKSRRHLNVRGKSASLPSITDKDWEDIEFGVRAGVDYYALSFVKDEHVVHELRAYLVKKKADIKILVKIESADSITNLDKILEAADGAMVARGDLGAELPVEEVPILQQRIVQTCRKLGKPVIVATNMLESMIDYPTPTRAEVSDISIAVREGTDAVMLSGESAYGGFPYKSVQVMATVAERTERALERIEGMARFGSANSEPITWIEGNDGRAMSEVLAYHATTMANTIKSPVVVFTRKGNMPRLVSHYRPKSVVFAFCENEATQRNLNLYNGIVPLHLKFSQDKEETFKRALDLLKERGYVEAGQEVTIVQSGTRPIWRAAGAHTIQVITVE</sequence>
<keyword evidence="12 15" id="KW-0324">Glycolysis</keyword>
<name>A0AAX4P5C5_9CHLO</name>
<dbReference type="Gene3D" id="3.20.20.60">
    <property type="entry name" value="Phosphoenolpyruvate-binding domains"/>
    <property type="match status" value="1"/>
</dbReference>
<dbReference type="GO" id="GO:0016301">
    <property type="term" value="F:kinase activity"/>
    <property type="evidence" value="ECO:0007669"/>
    <property type="project" value="UniProtKB-KW"/>
</dbReference>
<dbReference type="InterPro" id="IPR015806">
    <property type="entry name" value="Pyrv_Knase_insert_dom_sf"/>
</dbReference>
<dbReference type="NCBIfam" id="TIGR01064">
    <property type="entry name" value="pyruv_kin"/>
    <property type="match status" value="1"/>
</dbReference>
<feature type="domain" description="Pyruvate kinase C-terminal" evidence="18">
    <location>
        <begin position="463"/>
        <end position="558"/>
    </location>
</feature>
<dbReference type="Gene3D" id="2.40.33.10">
    <property type="entry name" value="PK beta-barrel domain-like"/>
    <property type="match status" value="1"/>
</dbReference>
<comment type="cofactor">
    <cofactor evidence="2">
        <name>K(+)</name>
        <dbReference type="ChEBI" id="CHEBI:29103"/>
    </cofactor>
</comment>
<evidence type="ECO:0000256" key="7">
    <source>
        <dbReference type="ARBA" id="ARBA00022723"/>
    </source>
</evidence>
<keyword evidence="7" id="KW-0479">Metal-binding</keyword>
<dbReference type="SUPFAM" id="SSF50800">
    <property type="entry name" value="PK beta-barrel domain-like"/>
    <property type="match status" value="1"/>
</dbReference>
<organism evidence="19 20">
    <name type="scientific">Chloropicon roscoffensis</name>
    <dbReference type="NCBI Taxonomy" id="1461544"/>
    <lineage>
        <taxon>Eukaryota</taxon>
        <taxon>Viridiplantae</taxon>
        <taxon>Chlorophyta</taxon>
        <taxon>Chloropicophyceae</taxon>
        <taxon>Chloropicales</taxon>
        <taxon>Chloropicaceae</taxon>
        <taxon>Chloropicon</taxon>
    </lineage>
</organism>
<evidence type="ECO:0000256" key="1">
    <source>
        <dbReference type="ARBA" id="ARBA00001946"/>
    </source>
</evidence>
<keyword evidence="10" id="KW-0067">ATP-binding</keyword>
<dbReference type="FunFam" id="2.40.33.10:FF:000001">
    <property type="entry name" value="Pyruvate kinase"/>
    <property type="match status" value="1"/>
</dbReference>
<dbReference type="NCBIfam" id="NF004491">
    <property type="entry name" value="PRK05826.1"/>
    <property type="match status" value="1"/>
</dbReference>
<comment type="cofactor">
    <cofactor evidence="1">
        <name>Mg(2+)</name>
        <dbReference type="ChEBI" id="CHEBI:18420"/>
    </cofactor>
</comment>
<dbReference type="Proteomes" id="UP001472866">
    <property type="component" value="Chromosome 03"/>
</dbReference>
<dbReference type="InterPro" id="IPR011037">
    <property type="entry name" value="Pyrv_Knase-like_insert_dom_sf"/>
</dbReference>
<evidence type="ECO:0000256" key="5">
    <source>
        <dbReference type="ARBA" id="ARBA00012142"/>
    </source>
</evidence>
<dbReference type="EC" id="2.7.1.40" evidence="5 15"/>
<evidence type="ECO:0000256" key="6">
    <source>
        <dbReference type="ARBA" id="ARBA00022679"/>
    </source>
</evidence>
<keyword evidence="9 15" id="KW-0418">Kinase</keyword>
<keyword evidence="8" id="KW-0547">Nucleotide-binding</keyword>
<dbReference type="InterPro" id="IPR001697">
    <property type="entry name" value="Pyr_Knase"/>
</dbReference>
<accession>A0AAX4P5C5</accession>
<evidence type="ECO:0000313" key="19">
    <source>
        <dbReference type="EMBL" id="WZN60964.1"/>
    </source>
</evidence>
<comment type="catalytic activity">
    <reaction evidence="14 15">
        <text>pyruvate + ATP = phosphoenolpyruvate + ADP + H(+)</text>
        <dbReference type="Rhea" id="RHEA:18157"/>
        <dbReference type="ChEBI" id="CHEBI:15361"/>
        <dbReference type="ChEBI" id="CHEBI:15378"/>
        <dbReference type="ChEBI" id="CHEBI:30616"/>
        <dbReference type="ChEBI" id="CHEBI:58702"/>
        <dbReference type="ChEBI" id="CHEBI:456216"/>
        <dbReference type="EC" id="2.7.1.40"/>
    </reaction>
</comment>
<dbReference type="PANTHER" id="PTHR11817">
    <property type="entry name" value="PYRUVATE KINASE"/>
    <property type="match status" value="1"/>
</dbReference>
<protein>
    <recommendedName>
        <fullName evidence="5 15">Pyruvate kinase</fullName>
        <ecNumber evidence="5 15">2.7.1.40</ecNumber>
    </recommendedName>
</protein>
<evidence type="ECO:0000256" key="8">
    <source>
        <dbReference type="ARBA" id="ARBA00022741"/>
    </source>
</evidence>
<dbReference type="GO" id="GO:0004743">
    <property type="term" value="F:pyruvate kinase activity"/>
    <property type="evidence" value="ECO:0007669"/>
    <property type="project" value="UniProtKB-EC"/>
</dbReference>
<dbReference type="InterPro" id="IPR015795">
    <property type="entry name" value="Pyrv_Knase_C"/>
</dbReference>
<gene>
    <name evidence="19" type="ORF">HKI87_03g24980</name>
</gene>
<dbReference type="PROSITE" id="PS00110">
    <property type="entry name" value="PYRUVATE_KINASE"/>
    <property type="match status" value="1"/>
</dbReference>
<evidence type="ECO:0000256" key="14">
    <source>
        <dbReference type="ARBA" id="ARBA00048152"/>
    </source>
</evidence>
<dbReference type="InterPro" id="IPR040442">
    <property type="entry name" value="Pyrv_kinase-like_dom_sf"/>
</dbReference>
<dbReference type="SUPFAM" id="SSF51621">
    <property type="entry name" value="Phosphoenolpyruvate/pyruvate domain"/>
    <property type="match status" value="1"/>
</dbReference>
<evidence type="ECO:0000256" key="10">
    <source>
        <dbReference type="ARBA" id="ARBA00022840"/>
    </source>
</evidence>
<dbReference type="GO" id="GO:0030955">
    <property type="term" value="F:potassium ion binding"/>
    <property type="evidence" value="ECO:0007669"/>
    <property type="project" value="InterPro"/>
</dbReference>
<dbReference type="Gene3D" id="3.40.1380.20">
    <property type="entry name" value="Pyruvate kinase, C-terminal domain"/>
    <property type="match status" value="1"/>
</dbReference>
<dbReference type="FunFam" id="3.20.20.60:FF:000025">
    <property type="entry name" value="Pyruvate kinase"/>
    <property type="match status" value="1"/>
</dbReference>
<evidence type="ECO:0000256" key="13">
    <source>
        <dbReference type="ARBA" id="ARBA00023317"/>
    </source>
</evidence>
<keyword evidence="6 15" id="KW-0808">Transferase</keyword>
<comment type="similarity">
    <text evidence="4 15">Belongs to the pyruvate kinase family.</text>
</comment>
<keyword evidence="13 19" id="KW-0670">Pyruvate</keyword>
<evidence type="ECO:0000256" key="11">
    <source>
        <dbReference type="ARBA" id="ARBA00022842"/>
    </source>
</evidence>